<dbReference type="EC" id="2.-.-.-" evidence="11"/>
<keyword evidence="8 9" id="KW-0961">Cell wall biogenesis/degradation</keyword>
<dbReference type="EMBL" id="CXST01000002">
    <property type="protein sequence ID" value="CTQ45494.1"/>
    <property type="molecule type" value="Genomic_DNA"/>
</dbReference>
<sequence length="245" mass="27249">MKRSNSPLDVDSSPAGGAMNRRGFLAAGLVLTAAGLAGCQSAGLVGLPDQADLPDEQFDYAAAYAAWPDGDYTWPAINYKNFDQKYWRQIVEYKTRERPGTIIVDPYNNFLYWTLGNGKALRYGIGVGKAGFAWSGEAKIRVKRPHPIWRPPREMIARKPSLERYWEKGYPPGLKNPLGARAMDLWQGATDTLYRIHGTNQPNSIGKSVSSGCIRMWQQDVIDLYSRVPLQTKVVVLSKDPNADA</sequence>
<evidence type="ECO:0000256" key="6">
    <source>
        <dbReference type="ARBA" id="ARBA00022960"/>
    </source>
</evidence>
<proteinExistence type="inferred from homology"/>
<evidence type="ECO:0000256" key="9">
    <source>
        <dbReference type="PROSITE-ProRule" id="PRU01373"/>
    </source>
</evidence>
<dbReference type="Proteomes" id="UP000048926">
    <property type="component" value="Unassembled WGS sequence"/>
</dbReference>
<evidence type="ECO:0000256" key="1">
    <source>
        <dbReference type="ARBA" id="ARBA00004752"/>
    </source>
</evidence>
<dbReference type="GO" id="GO:0016757">
    <property type="term" value="F:glycosyltransferase activity"/>
    <property type="evidence" value="ECO:0007669"/>
    <property type="project" value="UniProtKB-KW"/>
</dbReference>
<dbReference type="InterPro" id="IPR005490">
    <property type="entry name" value="LD_TPept_cat_dom"/>
</dbReference>
<evidence type="ECO:0000256" key="5">
    <source>
        <dbReference type="ARBA" id="ARBA00022801"/>
    </source>
</evidence>
<dbReference type="PROSITE" id="PS51318">
    <property type="entry name" value="TAT"/>
    <property type="match status" value="1"/>
</dbReference>
<dbReference type="UniPathway" id="UPA00219"/>
<keyword evidence="6 9" id="KW-0133">Cell shape</keyword>
<keyword evidence="12" id="KW-1185">Reference proteome</keyword>
<dbReference type="GO" id="GO:0071555">
    <property type="term" value="P:cell wall organization"/>
    <property type="evidence" value="ECO:0007669"/>
    <property type="project" value="UniProtKB-UniRule"/>
</dbReference>
<accession>A0A0M6Y724</accession>
<dbReference type="InterPro" id="IPR050979">
    <property type="entry name" value="LD-transpeptidase"/>
</dbReference>
<evidence type="ECO:0000256" key="2">
    <source>
        <dbReference type="ARBA" id="ARBA00005992"/>
    </source>
</evidence>
<dbReference type="PANTHER" id="PTHR30582:SF24">
    <property type="entry name" value="L,D-TRANSPEPTIDASE ERFK_SRFK-RELATED"/>
    <property type="match status" value="1"/>
</dbReference>
<dbReference type="STRING" id="187304.B0E33_03620"/>
<dbReference type="SUPFAM" id="SSF141523">
    <property type="entry name" value="L,D-transpeptidase catalytic domain-like"/>
    <property type="match status" value="1"/>
</dbReference>
<dbReference type="Gene3D" id="2.40.440.10">
    <property type="entry name" value="L,D-transpeptidase catalytic domain-like"/>
    <property type="match status" value="1"/>
</dbReference>
<evidence type="ECO:0000313" key="12">
    <source>
        <dbReference type="Proteomes" id="UP000048926"/>
    </source>
</evidence>
<feature type="active site" description="Proton donor/acceptor" evidence="9">
    <location>
        <position position="197"/>
    </location>
</feature>
<dbReference type="RefSeq" id="WP_023000057.1">
    <property type="nucleotide sequence ID" value="NZ_CP045622.1"/>
</dbReference>
<evidence type="ECO:0000256" key="4">
    <source>
        <dbReference type="ARBA" id="ARBA00022679"/>
    </source>
</evidence>
<evidence type="ECO:0000256" key="8">
    <source>
        <dbReference type="ARBA" id="ARBA00023316"/>
    </source>
</evidence>
<feature type="active site" description="Nucleophile" evidence="9">
    <location>
        <position position="213"/>
    </location>
</feature>
<evidence type="ECO:0000256" key="7">
    <source>
        <dbReference type="ARBA" id="ARBA00022984"/>
    </source>
</evidence>
<dbReference type="PANTHER" id="PTHR30582">
    <property type="entry name" value="L,D-TRANSPEPTIDASE"/>
    <property type="match status" value="1"/>
</dbReference>
<dbReference type="GO" id="GO:0005576">
    <property type="term" value="C:extracellular region"/>
    <property type="evidence" value="ECO:0007669"/>
    <property type="project" value="TreeGrafter"/>
</dbReference>
<dbReference type="FunFam" id="2.40.440.10:FF:000002">
    <property type="entry name" value="L,D-transpeptidase ErfK/SrfK"/>
    <property type="match status" value="1"/>
</dbReference>
<dbReference type="AlphaFoldDB" id="A0A0M6Y724"/>
<protein>
    <submittedName>
        <fullName evidence="11">Putative L,D-transpeptidase YnhG</fullName>
        <ecNumber evidence="11">2.-.-.-</ecNumber>
    </submittedName>
</protein>
<dbReference type="OrthoDB" id="9795305at2"/>
<feature type="domain" description="L,D-TPase catalytic" evidence="10">
    <location>
        <begin position="100"/>
        <end position="237"/>
    </location>
</feature>
<dbReference type="GO" id="GO:0018104">
    <property type="term" value="P:peptidoglycan-protein cross-linking"/>
    <property type="evidence" value="ECO:0007669"/>
    <property type="project" value="TreeGrafter"/>
</dbReference>
<organism evidence="11 12">
    <name type="scientific">Roseibium aggregatum</name>
    <dbReference type="NCBI Taxonomy" id="187304"/>
    <lineage>
        <taxon>Bacteria</taxon>
        <taxon>Pseudomonadati</taxon>
        <taxon>Pseudomonadota</taxon>
        <taxon>Alphaproteobacteria</taxon>
        <taxon>Hyphomicrobiales</taxon>
        <taxon>Stappiaceae</taxon>
        <taxon>Roseibium</taxon>
    </lineage>
</organism>
<keyword evidence="4 11" id="KW-0808">Transferase</keyword>
<comment type="similarity">
    <text evidence="2">Belongs to the YkuD family.</text>
</comment>
<dbReference type="InterPro" id="IPR038063">
    <property type="entry name" value="Transpep_catalytic_dom"/>
</dbReference>
<dbReference type="GO" id="GO:0008360">
    <property type="term" value="P:regulation of cell shape"/>
    <property type="evidence" value="ECO:0007669"/>
    <property type="project" value="UniProtKB-UniRule"/>
</dbReference>
<dbReference type="GO" id="GO:0071972">
    <property type="term" value="F:peptidoglycan L,D-transpeptidase activity"/>
    <property type="evidence" value="ECO:0007669"/>
    <property type="project" value="TreeGrafter"/>
</dbReference>
<gene>
    <name evidence="11" type="primary">ynhG_2</name>
    <name evidence="11" type="ORF">LAL4801_03946</name>
</gene>
<keyword evidence="5" id="KW-0378">Hydrolase</keyword>
<name>A0A0M6Y724_9HYPH</name>
<evidence type="ECO:0000256" key="3">
    <source>
        <dbReference type="ARBA" id="ARBA00022676"/>
    </source>
</evidence>
<dbReference type="Pfam" id="PF03734">
    <property type="entry name" value="YkuD"/>
    <property type="match status" value="1"/>
</dbReference>
<evidence type="ECO:0000259" key="10">
    <source>
        <dbReference type="PROSITE" id="PS52029"/>
    </source>
</evidence>
<dbReference type="InterPro" id="IPR006311">
    <property type="entry name" value="TAT_signal"/>
</dbReference>
<keyword evidence="3" id="KW-0328">Glycosyltransferase</keyword>
<dbReference type="PROSITE" id="PS52029">
    <property type="entry name" value="LD_TPASE"/>
    <property type="match status" value="1"/>
</dbReference>
<dbReference type="CDD" id="cd16913">
    <property type="entry name" value="YkuD_like"/>
    <property type="match status" value="1"/>
</dbReference>
<comment type="pathway">
    <text evidence="1 9">Cell wall biogenesis; peptidoglycan biosynthesis.</text>
</comment>
<keyword evidence="7 9" id="KW-0573">Peptidoglycan synthesis</keyword>
<reference evidence="12" key="1">
    <citation type="submission" date="2015-07" db="EMBL/GenBank/DDBJ databases">
        <authorList>
            <person name="Rodrigo-Torres Lidia"/>
            <person name="Arahal R.David."/>
        </authorList>
    </citation>
    <scope>NUCLEOTIDE SEQUENCE [LARGE SCALE GENOMIC DNA]</scope>
    <source>
        <strain evidence="12">CECT 4801</strain>
    </source>
</reference>
<evidence type="ECO:0000313" key="11">
    <source>
        <dbReference type="EMBL" id="CTQ45494.1"/>
    </source>
</evidence>